<comment type="caution">
    <text evidence="11">The sequence shown here is derived from an EMBL/GenBank/DDBJ whole genome shotgun (WGS) entry which is preliminary data.</text>
</comment>
<dbReference type="PANTHER" id="PTHR43528:SF1">
    <property type="entry name" value="ALPHA-KETOGLUTARATE PERMEASE"/>
    <property type="match status" value="1"/>
</dbReference>
<reference evidence="11 12" key="1">
    <citation type="submission" date="2020-08" db="EMBL/GenBank/DDBJ databases">
        <title>Sequencing the genomes of 1000 actinobacteria strains.</title>
        <authorList>
            <person name="Klenk H.-P."/>
        </authorList>
    </citation>
    <scope>NUCLEOTIDE SEQUENCE [LARGE SCALE GENOMIC DNA]</scope>
    <source>
        <strain evidence="11 12">DSM 45582</strain>
    </source>
</reference>
<feature type="transmembrane region" description="Helical" evidence="9">
    <location>
        <begin position="321"/>
        <end position="340"/>
    </location>
</feature>
<feature type="transmembrane region" description="Helical" evidence="9">
    <location>
        <begin position="412"/>
        <end position="433"/>
    </location>
</feature>
<dbReference type="InterPro" id="IPR020846">
    <property type="entry name" value="MFS_dom"/>
</dbReference>
<evidence type="ECO:0000256" key="2">
    <source>
        <dbReference type="ARBA" id="ARBA00008240"/>
    </source>
</evidence>
<proteinExistence type="inferred from homology"/>
<gene>
    <name evidence="11" type="ORF">BJ969_002734</name>
</gene>
<dbReference type="Proteomes" id="UP000580474">
    <property type="component" value="Unassembled WGS sequence"/>
</dbReference>
<accession>A0A840NBJ3</accession>
<evidence type="ECO:0000256" key="7">
    <source>
        <dbReference type="ARBA" id="ARBA00022989"/>
    </source>
</evidence>
<dbReference type="AlphaFoldDB" id="A0A840NBJ3"/>
<feature type="transmembrane region" description="Helical" evidence="9">
    <location>
        <begin position="352"/>
        <end position="374"/>
    </location>
</feature>
<dbReference type="Gene3D" id="1.20.1250.20">
    <property type="entry name" value="MFS general substrate transporter like domains"/>
    <property type="match status" value="2"/>
</dbReference>
<feature type="transmembrane region" description="Helical" evidence="9">
    <location>
        <begin position="255"/>
        <end position="272"/>
    </location>
</feature>
<name>A0A840NBJ3_9PSEU</name>
<dbReference type="PROSITE" id="PS00216">
    <property type="entry name" value="SUGAR_TRANSPORT_1"/>
    <property type="match status" value="1"/>
</dbReference>
<evidence type="ECO:0000256" key="5">
    <source>
        <dbReference type="ARBA" id="ARBA00022692"/>
    </source>
</evidence>
<keyword evidence="5 9" id="KW-0812">Transmembrane</keyword>
<dbReference type="InterPro" id="IPR051084">
    <property type="entry name" value="H+-coupled_symporters"/>
</dbReference>
<feature type="transmembrane region" description="Helical" evidence="9">
    <location>
        <begin position="57"/>
        <end position="80"/>
    </location>
</feature>
<dbReference type="GO" id="GO:0015293">
    <property type="term" value="F:symporter activity"/>
    <property type="evidence" value="ECO:0007669"/>
    <property type="project" value="UniProtKB-KW"/>
</dbReference>
<dbReference type="SUPFAM" id="SSF103473">
    <property type="entry name" value="MFS general substrate transporter"/>
    <property type="match status" value="1"/>
</dbReference>
<keyword evidence="6" id="KW-0769">Symport</keyword>
<dbReference type="PANTHER" id="PTHR43528">
    <property type="entry name" value="ALPHA-KETOGLUTARATE PERMEASE"/>
    <property type="match status" value="1"/>
</dbReference>
<comment type="similarity">
    <text evidence="2">Belongs to the major facilitator superfamily. Metabolite:H+ Symporter (MHS) family (TC 2.A.1.6) family.</text>
</comment>
<feature type="transmembrane region" description="Helical" evidence="9">
    <location>
        <begin position="292"/>
        <end position="309"/>
    </location>
</feature>
<evidence type="ECO:0000256" key="1">
    <source>
        <dbReference type="ARBA" id="ARBA00004651"/>
    </source>
</evidence>
<evidence type="ECO:0000256" key="4">
    <source>
        <dbReference type="ARBA" id="ARBA00022475"/>
    </source>
</evidence>
<dbReference type="RefSeq" id="WP_184479307.1">
    <property type="nucleotide sequence ID" value="NZ_JACHIV010000001.1"/>
</dbReference>
<evidence type="ECO:0000256" key="8">
    <source>
        <dbReference type="ARBA" id="ARBA00023136"/>
    </source>
</evidence>
<keyword evidence="12" id="KW-1185">Reference proteome</keyword>
<dbReference type="InterPro" id="IPR005829">
    <property type="entry name" value="Sugar_transporter_CS"/>
</dbReference>
<evidence type="ECO:0000313" key="12">
    <source>
        <dbReference type="Proteomes" id="UP000580474"/>
    </source>
</evidence>
<comment type="subcellular location">
    <subcellularLocation>
        <location evidence="1">Cell membrane</location>
        <topology evidence="1">Multi-pass membrane protein</topology>
    </subcellularLocation>
</comment>
<feature type="transmembrane region" description="Helical" evidence="9">
    <location>
        <begin position="100"/>
        <end position="118"/>
    </location>
</feature>
<sequence>MSIGVPGSPAPAAAAEPEQTTKKKIRRAVYAGGVGNFVEQFDYGLYGYMAPMLASSFFPGGNSAAAVMSTYAVLAVACVFRPLGGTLVGRWGDRVGRKKALLWTIIMMGVSTALIGALPTYQQVGFLAPLLLVVIRTFQGMISGGEYVGAVAFIVEWARPNQRAYYTSYASNSCFLGILCGAGVAALTSAVFDPAQLESWGWRIPFLAVLPLSAVGLWLRSRIEETPEFMRETEGGTKIVKAPVREALREQWRPILVFCGASIMLAILSYTWVTYYPEYLVSELGLTRSQALLSNLISVAVLMPLLPLAGRLSDRIGRKPMLITGALACIVLVPVAFAIGEQGSFASAVWSQLVYIIPEFFLTGIVTTCSAELFATRTRFSASAIAYNSSFSVFMGVTPFVAALLVSTFGTIYAVWAYLAVAAVLALVVITVFMKETYRSDLGADKFAKEELVGSGR</sequence>
<feature type="transmembrane region" description="Helical" evidence="9">
    <location>
        <begin position="138"/>
        <end position="157"/>
    </location>
</feature>
<keyword evidence="8 9" id="KW-0472">Membrane</keyword>
<organism evidence="11 12">
    <name type="scientific">Saccharopolyspora gloriosae</name>
    <dbReference type="NCBI Taxonomy" id="455344"/>
    <lineage>
        <taxon>Bacteria</taxon>
        <taxon>Bacillati</taxon>
        <taxon>Actinomycetota</taxon>
        <taxon>Actinomycetes</taxon>
        <taxon>Pseudonocardiales</taxon>
        <taxon>Pseudonocardiaceae</taxon>
        <taxon>Saccharopolyspora</taxon>
    </lineage>
</organism>
<evidence type="ECO:0000256" key="9">
    <source>
        <dbReference type="SAM" id="Phobius"/>
    </source>
</evidence>
<evidence type="ECO:0000256" key="3">
    <source>
        <dbReference type="ARBA" id="ARBA00022448"/>
    </source>
</evidence>
<protein>
    <submittedName>
        <fullName evidence="11">MHS family proline/betaine transporter-like MFS transporter</fullName>
    </submittedName>
</protein>
<feature type="transmembrane region" description="Helical" evidence="9">
    <location>
        <begin position="386"/>
        <end position="406"/>
    </location>
</feature>
<evidence type="ECO:0000313" key="11">
    <source>
        <dbReference type="EMBL" id="MBB5069646.1"/>
    </source>
</evidence>
<keyword evidence="7 9" id="KW-1133">Transmembrane helix</keyword>
<dbReference type="PROSITE" id="PS50850">
    <property type="entry name" value="MFS"/>
    <property type="match status" value="1"/>
</dbReference>
<dbReference type="GO" id="GO:0005886">
    <property type="term" value="C:plasma membrane"/>
    <property type="evidence" value="ECO:0007669"/>
    <property type="project" value="UniProtKB-SubCell"/>
</dbReference>
<evidence type="ECO:0000256" key="6">
    <source>
        <dbReference type="ARBA" id="ARBA00022847"/>
    </source>
</evidence>
<dbReference type="InterPro" id="IPR036259">
    <property type="entry name" value="MFS_trans_sf"/>
</dbReference>
<evidence type="ECO:0000259" key="10">
    <source>
        <dbReference type="PROSITE" id="PS50850"/>
    </source>
</evidence>
<keyword evidence="3" id="KW-0813">Transport</keyword>
<dbReference type="Pfam" id="PF07690">
    <property type="entry name" value="MFS_1"/>
    <property type="match status" value="1"/>
</dbReference>
<feature type="transmembrane region" description="Helical" evidence="9">
    <location>
        <begin position="169"/>
        <end position="192"/>
    </location>
</feature>
<keyword evidence="4" id="KW-1003">Cell membrane</keyword>
<feature type="transmembrane region" description="Helical" evidence="9">
    <location>
        <begin position="204"/>
        <end position="221"/>
    </location>
</feature>
<dbReference type="EMBL" id="JACHIV010000001">
    <property type="protein sequence ID" value="MBB5069646.1"/>
    <property type="molecule type" value="Genomic_DNA"/>
</dbReference>
<dbReference type="PROSITE" id="PS00217">
    <property type="entry name" value="SUGAR_TRANSPORT_2"/>
    <property type="match status" value="1"/>
</dbReference>
<feature type="domain" description="Major facilitator superfamily (MFS) profile" evidence="10">
    <location>
        <begin position="28"/>
        <end position="438"/>
    </location>
</feature>
<dbReference type="InterPro" id="IPR011701">
    <property type="entry name" value="MFS"/>
</dbReference>